<accession>A0A6G0Y2J8</accession>
<reference evidence="2 3" key="1">
    <citation type="submission" date="2019-08" db="EMBL/GenBank/DDBJ databases">
        <title>Whole genome of Aphis craccivora.</title>
        <authorList>
            <person name="Voronova N.V."/>
            <person name="Shulinski R.S."/>
            <person name="Bandarenka Y.V."/>
            <person name="Zhorov D.G."/>
            <person name="Warner D."/>
        </authorList>
    </citation>
    <scope>NUCLEOTIDE SEQUENCE [LARGE SCALE GENOMIC DNA]</scope>
    <source>
        <strain evidence="2">180601</strain>
        <tissue evidence="2">Whole Body</tissue>
    </source>
</reference>
<keyword evidence="2" id="KW-0675">Receptor</keyword>
<feature type="non-terminal residue" evidence="2">
    <location>
        <position position="1"/>
    </location>
</feature>
<comment type="caution">
    <text evidence="2">The sequence shown here is derived from an EMBL/GenBank/DDBJ whole genome shotgun (WGS) entry which is preliminary data.</text>
</comment>
<feature type="non-terminal residue" evidence="2">
    <location>
        <position position="288"/>
    </location>
</feature>
<protein>
    <submittedName>
        <fullName evidence="2">Gustatory receptor</fullName>
    </submittedName>
</protein>
<dbReference type="OrthoDB" id="6613903at2759"/>
<evidence type="ECO:0000313" key="2">
    <source>
        <dbReference type="EMBL" id="KAF0747775.1"/>
    </source>
</evidence>
<evidence type="ECO:0000256" key="1">
    <source>
        <dbReference type="SAM" id="Phobius"/>
    </source>
</evidence>
<keyword evidence="1" id="KW-0812">Transmembrane</keyword>
<dbReference type="EMBL" id="VUJU01006718">
    <property type="protein sequence ID" value="KAF0747775.1"/>
    <property type="molecule type" value="Genomic_DNA"/>
</dbReference>
<organism evidence="2 3">
    <name type="scientific">Aphis craccivora</name>
    <name type="common">Cowpea aphid</name>
    <dbReference type="NCBI Taxonomy" id="307492"/>
    <lineage>
        <taxon>Eukaryota</taxon>
        <taxon>Metazoa</taxon>
        <taxon>Ecdysozoa</taxon>
        <taxon>Arthropoda</taxon>
        <taxon>Hexapoda</taxon>
        <taxon>Insecta</taxon>
        <taxon>Pterygota</taxon>
        <taxon>Neoptera</taxon>
        <taxon>Paraneoptera</taxon>
        <taxon>Hemiptera</taxon>
        <taxon>Sternorrhyncha</taxon>
        <taxon>Aphidomorpha</taxon>
        <taxon>Aphidoidea</taxon>
        <taxon>Aphididae</taxon>
        <taxon>Aphidini</taxon>
        <taxon>Aphis</taxon>
        <taxon>Aphis</taxon>
    </lineage>
</organism>
<keyword evidence="1" id="KW-0472">Membrane</keyword>
<keyword evidence="1" id="KW-1133">Transmembrane helix</keyword>
<feature type="transmembrane region" description="Helical" evidence="1">
    <location>
        <begin position="245"/>
        <end position="265"/>
    </location>
</feature>
<keyword evidence="3" id="KW-1185">Reference proteome</keyword>
<gene>
    <name evidence="2" type="ORF">FWK35_00022345</name>
</gene>
<feature type="transmembrane region" description="Helical" evidence="1">
    <location>
        <begin position="62"/>
        <end position="91"/>
    </location>
</feature>
<dbReference type="AlphaFoldDB" id="A0A6G0Y2J8"/>
<dbReference type="Proteomes" id="UP000478052">
    <property type="component" value="Unassembled WGS sequence"/>
</dbReference>
<sequence length="288" mass="34156">RAFINGIIEFDRKITPLLTNLFITHRSWSNKRWNQILITTFAYFIGYKSLHFYLFPKKKQNIVTYILLINPFFTPPFVLHYIIAISSCFFLQNMYARFQMLNDVWECLPAGLVAVSDQWTHNEILRSNAIGFLHIQLYPYDYVCLYYYQQSNLTHLTFYRKYLGNKYFITAIIPNTNCHVLIVFVSWINNKRLKMISYLRLYQISNLHLDIKRQVNDLLFQIKMYMNQISACDSDQISAFGFFDINLNLVTSILTLLISGLITLIQMKNHPFMLKFNNDTINFSHSIP</sequence>
<evidence type="ECO:0000313" key="3">
    <source>
        <dbReference type="Proteomes" id="UP000478052"/>
    </source>
</evidence>
<feature type="transmembrane region" description="Helical" evidence="1">
    <location>
        <begin position="167"/>
        <end position="188"/>
    </location>
</feature>
<name>A0A6G0Y2J8_APHCR</name>
<feature type="transmembrane region" description="Helical" evidence="1">
    <location>
        <begin position="36"/>
        <end position="56"/>
    </location>
</feature>
<proteinExistence type="predicted"/>